<keyword evidence="1" id="KW-0472">Membrane</keyword>
<dbReference type="Proteomes" id="UP000028525">
    <property type="component" value="Unassembled WGS sequence"/>
</dbReference>
<organism evidence="2 3">
    <name type="scientific">Lacrimispora celerecrescens</name>
    <dbReference type="NCBI Taxonomy" id="29354"/>
    <lineage>
        <taxon>Bacteria</taxon>
        <taxon>Bacillati</taxon>
        <taxon>Bacillota</taxon>
        <taxon>Clostridia</taxon>
        <taxon>Lachnospirales</taxon>
        <taxon>Lachnospiraceae</taxon>
        <taxon>Lacrimispora</taxon>
    </lineage>
</organism>
<evidence type="ECO:0000256" key="1">
    <source>
        <dbReference type="SAM" id="Phobius"/>
    </source>
</evidence>
<dbReference type="OrthoDB" id="2086833at2"/>
<proteinExistence type="predicted"/>
<keyword evidence="1" id="KW-0812">Transmembrane</keyword>
<dbReference type="RefSeq" id="WP_038279284.1">
    <property type="nucleotide sequence ID" value="NZ_JPME01000008.1"/>
</dbReference>
<sequence>MRQKLLFVWHVLIFNVIKPFPSSSYYFNNHFRSPTQIAADYYSISHYRGIVNFGKEQSGYAGVILANIALVFFFLPLCFTADLVNYGVHLLSIKISVNVILVLMAMVKFDMLRLRDTRNYLKLLYLFNCLVSSSYWTLTCVFLTAFENIGL</sequence>
<reference evidence="2 3" key="1">
    <citation type="submission" date="2014-07" db="EMBL/GenBank/DDBJ databases">
        <title>Draft genome of Clostridium celerecrescens 152B isolated from sediments associated with methane hydrate from Krishna Godavari basin.</title>
        <authorList>
            <person name="Honkalas V.S."/>
            <person name="Dabir A.P."/>
            <person name="Arora P."/>
            <person name="Dhakephalkar P.K."/>
        </authorList>
    </citation>
    <scope>NUCLEOTIDE SEQUENCE [LARGE SCALE GENOMIC DNA]</scope>
    <source>
        <strain evidence="2 3">152B</strain>
    </source>
</reference>
<keyword evidence="3" id="KW-1185">Reference proteome</keyword>
<evidence type="ECO:0000313" key="2">
    <source>
        <dbReference type="EMBL" id="KEZ91050.1"/>
    </source>
</evidence>
<gene>
    <name evidence="2" type="ORF">IO98_06685</name>
</gene>
<name>A0A084JQ16_9FIRM</name>
<comment type="caution">
    <text evidence="2">The sequence shown here is derived from an EMBL/GenBank/DDBJ whole genome shotgun (WGS) entry which is preliminary data.</text>
</comment>
<feature type="transmembrane region" description="Helical" evidence="1">
    <location>
        <begin position="125"/>
        <end position="146"/>
    </location>
</feature>
<accession>A0A084JQ16</accession>
<feature type="transmembrane region" description="Helical" evidence="1">
    <location>
        <begin position="59"/>
        <end position="79"/>
    </location>
</feature>
<feature type="transmembrane region" description="Helical" evidence="1">
    <location>
        <begin position="86"/>
        <end position="105"/>
    </location>
</feature>
<dbReference type="EMBL" id="JPME01000008">
    <property type="protein sequence ID" value="KEZ91050.1"/>
    <property type="molecule type" value="Genomic_DNA"/>
</dbReference>
<keyword evidence="1" id="KW-1133">Transmembrane helix</keyword>
<dbReference type="AlphaFoldDB" id="A0A084JQ16"/>
<evidence type="ECO:0000313" key="3">
    <source>
        <dbReference type="Proteomes" id="UP000028525"/>
    </source>
</evidence>
<protein>
    <submittedName>
        <fullName evidence="2">Uncharacterized protein</fullName>
    </submittedName>
</protein>